<dbReference type="InterPro" id="IPR007817">
    <property type="entry name" value="Isocyanide_synthase_DIT1"/>
</dbReference>
<dbReference type="Pfam" id="PF05141">
    <property type="entry name" value="DIT1_PvcA"/>
    <property type="match status" value="1"/>
</dbReference>
<dbReference type="PANTHER" id="PTHR37285">
    <property type="entry name" value="SPORE WALL MATURATION PROTEIN DIT1"/>
    <property type="match status" value="1"/>
</dbReference>
<sequence>MEARIVSIEQQLQSLVQVQKLLVAVLGSATSFSLPAGFEFKKVLSDWDGQASRVQSSVSEAQEELLADEKVPEVTVEEIHDSGIATPVEQPTTEELEKLASDILDVLQRYGKHLAPPDGDHSAGWIGKPLFVEKVMQQLEKNQPIRMILPAFPWKSINKVDKVTGILPDLGEELALARLNQMCEDIRVVYPLGGEVHIATDGMVFDDVVGIPDEDTWAYSEGLMDIVRKRGYESHIKLMRVMDILGHTAGRTLDKELYLSLTQQCREELLASFGRTEEEVREMMREDSDTLLTYCGFIRFLESDLRHSEVSKTATSGQKFRKCVKKVAINMMIRAESFTKLLQAKCPDYVRLSIHPSTGAVKLSVPLIVTGTGEFPRTPWHSSVALAVDGSYSTVHSKSVRDTHVLVARDDDAATPHFFREKSELWDWEDADVVFEPLYPNRLVVRPRRGVEAKSLSEEQIEKLAKLRAVHTAGPVEVVGFANAAAAAAAAAA</sequence>
<organism evidence="1 2">
    <name type="scientific">Diplodia seriata</name>
    <dbReference type="NCBI Taxonomy" id="420778"/>
    <lineage>
        <taxon>Eukaryota</taxon>
        <taxon>Fungi</taxon>
        <taxon>Dikarya</taxon>
        <taxon>Ascomycota</taxon>
        <taxon>Pezizomycotina</taxon>
        <taxon>Dothideomycetes</taxon>
        <taxon>Dothideomycetes incertae sedis</taxon>
        <taxon>Botryosphaeriales</taxon>
        <taxon>Botryosphaeriaceae</taxon>
        <taxon>Diplodia</taxon>
    </lineage>
</organism>
<reference evidence="1 2" key="1">
    <citation type="submission" date="2015-03" db="EMBL/GenBank/DDBJ databases">
        <authorList>
            <person name="Morales-Cruz A."/>
            <person name="Amrine K.C."/>
            <person name="Cantu D."/>
        </authorList>
    </citation>
    <scope>NUCLEOTIDE SEQUENCE [LARGE SCALE GENOMIC DNA]</scope>
    <source>
        <strain evidence="1">DS831</strain>
    </source>
</reference>
<protein>
    <submittedName>
        <fullName evidence="1">Putative pyoverdine dityrosine biosynthesis</fullName>
    </submittedName>
</protein>
<accession>A0A0G2GBG9</accession>
<comment type="caution">
    <text evidence="1">The sequence shown here is derived from an EMBL/GenBank/DDBJ whole genome shotgun (WGS) entry which is preliminary data.</text>
</comment>
<dbReference type="PANTHER" id="PTHR37285:SF5">
    <property type="entry name" value="SPORE WALL MATURATION PROTEIN DIT1"/>
    <property type="match status" value="1"/>
</dbReference>
<gene>
    <name evidence="1" type="ORF">UCDDS831_g08130</name>
</gene>
<reference evidence="1 2" key="2">
    <citation type="submission" date="2015-05" db="EMBL/GenBank/DDBJ databases">
        <title>Distinctive expansion of gene families associated with plant cell wall degradation and secondary metabolism in the genomes of grapevine trunk pathogens.</title>
        <authorList>
            <person name="Lawrence D.P."/>
            <person name="Travadon R."/>
            <person name="Rolshausen P.E."/>
            <person name="Baumgartner K."/>
        </authorList>
    </citation>
    <scope>NUCLEOTIDE SEQUENCE [LARGE SCALE GENOMIC DNA]</scope>
    <source>
        <strain evidence="1">DS831</strain>
    </source>
</reference>
<dbReference type="AlphaFoldDB" id="A0A0G2GBG9"/>
<dbReference type="EMBL" id="LAQI01000228">
    <property type="protein sequence ID" value="KKY14470.1"/>
    <property type="molecule type" value="Genomic_DNA"/>
</dbReference>
<proteinExistence type="predicted"/>
<name>A0A0G2GBG9_9PEZI</name>
<dbReference type="Proteomes" id="UP000034182">
    <property type="component" value="Unassembled WGS sequence"/>
</dbReference>
<evidence type="ECO:0000313" key="1">
    <source>
        <dbReference type="EMBL" id="KKY14470.1"/>
    </source>
</evidence>
<evidence type="ECO:0000313" key="2">
    <source>
        <dbReference type="Proteomes" id="UP000034182"/>
    </source>
</evidence>